<dbReference type="Pfam" id="PF04129">
    <property type="entry name" value="Vps52_CC"/>
    <property type="match status" value="1"/>
</dbReference>
<keyword evidence="3" id="KW-0813">Transport</keyword>
<evidence type="ECO:0000313" key="9">
    <source>
        <dbReference type="Proteomes" id="UP000285405"/>
    </source>
</evidence>
<organism evidence="8 9">
    <name type="scientific">Golovinomyces cichoracearum</name>
    <dbReference type="NCBI Taxonomy" id="62708"/>
    <lineage>
        <taxon>Eukaryota</taxon>
        <taxon>Fungi</taxon>
        <taxon>Dikarya</taxon>
        <taxon>Ascomycota</taxon>
        <taxon>Pezizomycotina</taxon>
        <taxon>Leotiomycetes</taxon>
        <taxon>Erysiphales</taxon>
        <taxon>Erysiphaceae</taxon>
        <taxon>Golovinomyces</taxon>
    </lineage>
</organism>
<dbReference type="PANTHER" id="PTHR14190">
    <property type="entry name" value="SUPPRESSOR OF ACTIN MUTATIONS 2/VACUOLAR PROTEIN SORTING 52"/>
    <property type="match status" value="1"/>
</dbReference>
<accession>A0A420HFS1</accession>
<dbReference type="GO" id="GO:0000938">
    <property type="term" value="C:GARP complex"/>
    <property type="evidence" value="ECO:0007669"/>
    <property type="project" value="TreeGrafter"/>
</dbReference>
<dbReference type="InterPro" id="IPR048361">
    <property type="entry name" value="Vps52_C"/>
</dbReference>
<dbReference type="Proteomes" id="UP000285405">
    <property type="component" value="Unassembled WGS sequence"/>
</dbReference>
<dbReference type="GO" id="GO:0019905">
    <property type="term" value="F:syntaxin binding"/>
    <property type="evidence" value="ECO:0007669"/>
    <property type="project" value="TreeGrafter"/>
</dbReference>
<dbReference type="GO" id="GO:0005829">
    <property type="term" value="C:cytosol"/>
    <property type="evidence" value="ECO:0007669"/>
    <property type="project" value="GOC"/>
</dbReference>
<evidence type="ECO:0000313" key="8">
    <source>
        <dbReference type="EMBL" id="RKF56306.1"/>
    </source>
</evidence>
<keyword evidence="4" id="KW-0653">Protein transport</keyword>
<feature type="domain" description="Vps52 coiled-coil" evidence="6">
    <location>
        <begin position="146"/>
        <end position="317"/>
    </location>
</feature>
<dbReference type="GO" id="GO:0015031">
    <property type="term" value="P:protein transport"/>
    <property type="evidence" value="ECO:0007669"/>
    <property type="project" value="UniProtKB-KW"/>
</dbReference>
<dbReference type="InterPro" id="IPR048319">
    <property type="entry name" value="Vps52_CC"/>
</dbReference>
<dbReference type="AlphaFoldDB" id="A0A420HFS1"/>
<evidence type="ECO:0000259" key="6">
    <source>
        <dbReference type="Pfam" id="PF04129"/>
    </source>
</evidence>
<comment type="caution">
    <text evidence="8">The sequence shown here is derived from an EMBL/GenBank/DDBJ whole genome shotgun (WGS) entry which is preliminary data.</text>
</comment>
<evidence type="ECO:0000256" key="3">
    <source>
        <dbReference type="ARBA" id="ARBA00022448"/>
    </source>
</evidence>
<protein>
    <submittedName>
        <fullName evidence="8">Vacuolar protein sorting-associated protein 52 A</fullName>
    </submittedName>
</protein>
<evidence type="ECO:0000256" key="5">
    <source>
        <dbReference type="ARBA" id="ARBA00023034"/>
    </source>
</evidence>
<dbReference type="GO" id="GO:0006896">
    <property type="term" value="P:Golgi to vacuole transport"/>
    <property type="evidence" value="ECO:0007669"/>
    <property type="project" value="TreeGrafter"/>
</dbReference>
<keyword evidence="5" id="KW-0333">Golgi apparatus</keyword>
<evidence type="ECO:0000259" key="7">
    <source>
        <dbReference type="Pfam" id="PF20655"/>
    </source>
</evidence>
<dbReference type="OrthoDB" id="19482at2759"/>
<dbReference type="InterPro" id="IPR007258">
    <property type="entry name" value="Vps52"/>
</dbReference>
<dbReference type="Pfam" id="PF20655">
    <property type="entry name" value="Vps52_C"/>
    <property type="match status" value="1"/>
</dbReference>
<evidence type="ECO:0000256" key="1">
    <source>
        <dbReference type="ARBA" id="ARBA00004601"/>
    </source>
</evidence>
<comment type="similarity">
    <text evidence="2">Belongs to the VPS52 family.</text>
</comment>
<dbReference type="EMBL" id="MCBR01019780">
    <property type="protein sequence ID" value="RKF56306.1"/>
    <property type="molecule type" value="Genomic_DNA"/>
</dbReference>
<proteinExistence type="inferred from homology"/>
<sequence>MWLDRLAGHAMTPATTSVPARQQNTHYVSNSSLKSSLTHFSSVNSNKATPNSLPATKTITESSMTPTLFSTESSESQQVLKEILVCSDDEQSYYSREENSEDTVHDDLEFEVTFEGLSLREIAESPVSILSHDSTIALQTTEEYKKDRSRLEKLHSTLCSCDEVLSSVESNLITFREELALVSAEIEIIQARSTKLSISLDNRKNAEHALSPIIEEISISPATVKKIVDGSIDEAWVRAMADIEKKLKALDSKIKDQRNIKGIFNLKPLLNNLVYKAIERIRDFFVAQIKVLRSPNINTQIVQQQHFIRNKDMYTFLHNHHPQLAEEISQAYINTMRWYFLNQFTRYEKSLSKIKVHLINKTFALGHDDGTRIPTPATSLKSPGSLHEALNLGRRIDLLKTSNQNAIPSFLAEEDQLTHYLEYPFRNFNLALIDNASAEFTFLTNFFTPAIPYSNITRHFSYIFEPTFSLGQAFTKSMVSDTYDCLGILICVRLNQNYAFELQRRKVPALESYTNGTSMILWPRFQLIMDYHCESLRVLTSSLSSRKPTASEVAKLSLAPHFMTQRFGQFLSSILQLSVDAGDDEPVSNSLGRLRVEVDRFLNKHGLVMEKRKKDRFMFNNYSLVLTIVSEAQGKLAAEQREYFEEMKKVFGAGVN</sequence>
<dbReference type="GO" id="GO:0042147">
    <property type="term" value="P:retrograde transport, endosome to Golgi"/>
    <property type="evidence" value="ECO:0007669"/>
    <property type="project" value="TreeGrafter"/>
</dbReference>
<dbReference type="GO" id="GO:0032456">
    <property type="term" value="P:endocytic recycling"/>
    <property type="evidence" value="ECO:0007669"/>
    <property type="project" value="TreeGrafter"/>
</dbReference>
<reference evidence="8 9" key="1">
    <citation type="journal article" date="2018" name="BMC Genomics">
        <title>Comparative genome analyses reveal sequence features reflecting distinct modes of host-adaptation between dicot and monocot powdery mildew.</title>
        <authorList>
            <person name="Wu Y."/>
            <person name="Ma X."/>
            <person name="Pan Z."/>
            <person name="Kale S.D."/>
            <person name="Song Y."/>
            <person name="King H."/>
            <person name="Zhang Q."/>
            <person name="Presley C."/>
            <person name="Deng X."/>
            <person name="Wei C.I."/>
            <person name="Xiao S."/>
        </authorList>
    </citation>
    <scope>NUCLEOTIDE SEQUENCE [LARGE SCALE GENOMIC DNA]</scope>
    <source>
        <strain evidence="8">UCSC1</strain>
    </source>
</reference>
<gene>
    <name evidence="8" type="ORF">GcC1_197003</name>
</gene>
<evidence type="ECO:0000256" key="4">
    <source>
        <dbReference type="ARBA" id="ARBA00022927"/>
    </source>
</evidence>
<comment type="subcellular location">
    <subcellularLocation>
        <location evidence="1">Golgi apparatus</location>
        <location evidence="1">trans-Golgi network</location>
    </subcellularLocation>
</comment>
<evidence type="ECO:0000256" key="2">
    <source>
        <dbReference type="ARBA" id="ARBA00008180"/>
    </source>
</evidence>
<dbReference type="PANTHER" id="PTHR14190:SF7">
    <property type="entry name" value="VACUOLAR PROTEIN SORTING-ASSOCIATED PROTEIN 52 HOMOLOG"/>
    <property type="match status" value="1"/>
</dbReference>
<name>A0A420HFS1_9PEZI</name>
<feature type="domain" description="Vps52 C-terminal" evidence="7">
    <location>
        <begin position="334"/>
        <end position="648"/>
    </location>
</feature>